<evidence type="ECO:0000256" key="2">
    <source>
        <dbReference type="ARBA" id="ARBA00008163"/>
    </source>
</evidence>
<dbReference type="SUPFAM" id="SSF56935">
    <property type="entry name" value="Porins"/>
    <property type="match status" value="1"/>
</dbReference>
<evidence type="ECO:0000256" key="4">
    <source>
        <dbReference type="ARBA" id="ARBA00022692"/>
    </source>
</evidence>
<dbReference type="InterPro" id="IPR005017">
    <property type="entry name" value="OMPP1/FadL/TodX"/>
</dbReference>
<keyword evidence="7" id="KW-0998">Cell outer membrane</keyword>
<comment type="caution">
    <text evidence="9">The sequence shown here is derived from an EMBL/GenBank/DDBJ whole genome shotgun (WGS) entry which is preliminary data.</text>
</comment>
<organism evidence="9 10">
    <name type="scientific">Cupriavidus basilensis</name>
    <dbReference type="NCBI Taxonomy" id="68895"/>
    <lineage>
        <taxon>Bacteria</taxon>
        <taxon>Pseudomonadati</taxon>
        <taxon>Pseudomonadota</taxon>
        <taxon>Betaproteobacteria</taxon>
        <taxon>Burkholderiales</taxon>
        <taxon>Burkholderiaceae</taxon>
        <taxon>Cupriavidus</taxon>
    </lineage>
</organism>
<dbReference type="PANTHER" id="PTHR35093">
    <property type="entry name" value="OUTER MEMBRANE PROTEIN NMB0088-RELATED"/>
    <property type="match status" value="1"/>
</dbReference>
<dbReference type="Pfam" id="PF03349">
    <property type="entry name" value="Toluene_X"/>
    <property type="match status" value="1"/>
</dbReference>
<dbReference type="Proteomes" id="UP001216674">
    <property type="component" value="Unassembled WGS sequence"/>
</dbReference>
<evidence type="ECO:0000313" key="10">
    <source>
        <dbReference type="Proteomes" id="UP001216674"/>
    </source>
</evidence>
<evidence type="ECO:0000256" key="1">
    <source>
        <dbReference type="ARBA" id="ARBA00004571"/>
    </source>
</evidence>
<keyword evidence="5 8" id="KW-0732">Signal</keyword>
<keyword evidence="10" id="KW-1185">Reference proteome</keyword>
<comment type="subcellular location">
    <subcellularLocation>
        <location evidence="1">Cell outer membrane</location>
        <topology evidence="1">Multi-pass membrane protein</topology>
    </subcellularLocation>
</comment>
<evidence type="ECO:0000313" key="9">
    <source>
        <dbReference type="EMBL" id="MDF3836896.1"/>
    </source>
</evidence>
<evidence type="ECO:0000256" key="5">
    <source>
        <dbReference type="ARBA" id="ARBA00022729"/>
    </source>
</evidence>
<keyword evidence="3" id="KW-1134">Transmembrane beta strand</keyword>
<name>A0ABT6AW90_9BURK</name>
<proteinExistence type="inferred from homology"/>
<keyword evidence="6" id="KW-0472">Membrane</keyword>
<evidence type="ECO:0000256" key="7">
    <source>
        <dbReference type="ARBA" id="ARBA00023237"/>
    </source>
</evidence>
<protein>
    <submittedName>
        <fullName evidence="9">Outer membrane protein transport protein</fullName>
    </submittedName>
</protein>
<gene>
    <name evidence="9" type="ORF">P3W85_28680</name>
</gene>
<dbReference type="EMBL" id="JARJLM010000465">
    <property type="protein sequence ID" value="MDF3836896.1"/>
    <property type="molecule type" value="Genomic_DNA"/>
</dbReference>
<dbReference type="PANTHER" id="PTHR35093:SF8">
    <property type="entry name" value="OUTER MEMBRANE PROTEIN NMB0088-RELATED"/>
    <property type="match status" value="1"/>
</dbReference>
<evidence type="ECO:0000256" key="6">
    <source>
        <dbReference type="ARBA" id="ARBA00023136"/>
    </source>
</evidence>
<feature type="chain" id="PRO_5046665682" evidence="8">
    <location>
        <begin position="22"/>
        <end position="441"/>
    </location>
</feature>
<evidence type="ECO:0000256" key="3">
    <source>
        <dbReference type="ARBA" id="ARBA00022452"/>
    </source>
</evidence>
<keyword evidence="4" id="KW-0812">Transmembrane</keyword>
<accession>A0ABT6AW90</accession>
<dbReference type="Gene3D" id="2.40.160.60">
    <property type="entry name" value="Outer membrane protein transport protein (OMPP1/FadL/TodX)"/>
    <property type="match status" value="1"/>
</dbReference>
<evidence type="ECO:0000256" key="8">
    <source>
        <dbReference type="SAM" id="SignalP"/>
    </source>
</evidence>
<comment type="similarity">
    <text evidence="2">Belongs to the OmpP1/FadL family.</text>
</comment>
<dbReference type="RefSeq" id="WP_276267238.1">
    <property type="nucleotide sequence ID" value="NZ_JARJLM010000465.1"/>
</dbReference>
<reference evidence="9 10" key="1">
    <citation type="submission" date="2023-03" db="EMBL/GenBank/DDBJ databases">
        <title>Draft assemblies of triclosan tolerant bacteria isolated from returned activated sludge.</title>
        <authorList>
            <person name="Van Hamelsveld S."/>
        </authorList>
    </citation>
    <scope>NUCLEOTIDE SEQUENCE [LARGE SCALE GENOMIC DNA]</scope>
    <source>
        <strain evidence="9 10">GW210010_S58</strain>
    </source>
</reference>
<feature type="signal peptide" evidence="8">
    <location>
        <begin position="1"/>
        <end position="21"/>
    </location>
</feature>
<sequence length="441" mass="45895">MNKKQWIVTSAAALCPALALADNGYFQIGYGAEARGMAGAAAASTRDAFGGASNPATTVWAGNRLDGNLIATNGVTSMSRAAGLPAPLSGALDTHTSSANRWVPLTDVAYSRMINPDLSLSIVGYSNGAGTYFRGDTTTCLAPAPAPAGTTYRGNVLCGDGRATTTIQQLTIAPTVSARVSNSFSVGFSLLIAGQLFSAEGLQGLAPQSAAPNHLGNQGTASSFGVGLRLGSYWRASDTLSFGAAWSPRIRMGRLKEYEGLLADHGRLDIPENMLVGMQWSPMQNLSLLFDYQRINYSGTTGLGNRPFDGTALRGSSGGPGNGWKDMNVFKVGVRYQVTPALYVSGGVSFNSAAFADGDTASNVTSPATFRRHYTLGLGYATGSNTQWSIFYSLSPAHTTASSSVLASAVATQLAGSPTVAGQETLATRQQSIGVQYSLRF</sequence>